<dbReference type="EMBL" id="CM027684">
    <property type="protein sequence ID" value="KAG0528316.1"/>
    <property type="molecule type" value="Genomic_DNA"/>
</dbReference>
<evidence type="ECO:0000313" key="2">
    <source>
        <dbReference type="EMBL" id="KAG0528316.1"/>
    </source>
</evidence>
<evidence type="ECO:0000313" key="3">
    <source>
        <dbReference type="Proteomes" id="UP000807115"/>
    </source>
</evidence>
<sequence>MHSQPREDSVPWRRRAPCPVAPREDDHKEELTTTTLVSAGVLVSGQQCSVIYTRSMFGHGSPHQMGHKRSTTLSRGISRSSPWHEYPLEEHKLPTAPQRNPYM</sequence>
<proteinExistence type="predicted"/>
<name>A0A921QUW6_SORBI</name>
<dbReference type="Proteomes" id="UP000807115">
    <property type="component" value="Chromosome 5"/>
</dbReference>
<evidence type="ECO:0000256" key="1">
    <source>
        <dbReference type="SAM" id="MobiDB-lite"/>
    </source>
</evidence>
<feature type="region of interest" description="Disordered" evidence="1">
    <location>
        <begin position="57"/>
        <end position="103"/>
    </location>
</feature>
<gene>
    <name evidence="2" type="ORF">BDA96_05G000800</name>
</gene>
<accession>A0A921QUW6</accession>
<reference evidence="2" key="2">
    <citation type="submission" date="2020-10" db="EMBL/GenBank/DDBJ databases">
        <authorList>
            <person name="Cooper E.A."/>
            <person name="Brenton Z.W."/>
            <person name="Flinn B.S."/>
            <person name="Jenkins J."/>
            <person name="Shu S."/>
            <person name="Flowers D."/>
            <person name="Luo F."/>
            <person name="Wang Y."/>
            <person name="Xia P."/>
            <person name="Barry K."/>
            <person name="Daum C."/>
            <person name="Lipzen A."/>
            <person name="Yoshinaga Y."/>
            <person name="Schmutz J."/>
            <person name="Saski C."/>
            <person name="Vermerris W."/>
            <person name="Kresovich S."/>
        </authorList>
    </citation>
    <scope>NUCLEOTIDE SEQUENCE</scope>
</reference>
<feature type="region of interest" description="Disordered" evidence="1">
    <location>
        <begin position="1"/>
        <end position="28"/>
    </location>
</feature>
<organism evidence="2 3">
    <name type="scientific">Sorghum bicolor</name>
    <name type="common">Sorghum</name>
    <name type="synonym">Sorghum vulgare</name>
    <dbReference type="NCBI Taxonomy" id="4558"/>
    <lineage>
        <taxon>Eukaryota</taxon>
        <taxon>Viridiplantae</taxon>
        <taxon>Streptophyta</taxon>
        <taxon>Embryophyta</taxon>
        <taxon>Tracheophyta</taxon>
        <taxon>Spermatophyta</taxon>
        <taxon>Magnoliopsida</taxon>
        <taxon>Liliopsida</taxon>
        <taxon>Poales</taxon>
        <taxon>Poaceae</taxon>
        <taxon>PACMAD clade</taxon>
        <taxon>Panicoideae</taxon>
        <taxon>Andropogonodae</taxon>
        <taxon>Andropogoneae</taxon>
        <taxon>Sorghinae</taxon>
        <taxon>Sorghum</taxon>
    </lineage>
</organism>
<dbReference type="AlphaFoldDB" id="A0A921QUW6"/>
<protein>
    <submittedName>
        <fullName evidence="2">Uncharacterized protein</fullName>
    </submittedName>
</protein>
<feature type="compositionally biased region" description="Basic and acidic residues" evidence="1">
    <location>
        <begin position="1"/>
        <end position="11"/>
    </location>
</feature>
<reference evidence="2" key="1">
    <citation type="journal article" date="2019" name="BMC Genomics">
        <title>A new reference genome for Sorghum bicolor reveals high levels of sequence similarity between sweet and grain genotypes: implications for the genetics of sugar metabolism.</title>
        <authorList>
            <person name="Cooper E.A."/>
            <person name="Brenton Z.W."/>
            <person name="Flinn B.S."/>
            <person name="Jenkins J."/>
            <person name="Shu S."/>
            <person name="Flowers D."/>
            <person name="Luo F."/>
            <person name="Wang Y."/>
            <person name="Xia P."/>
            <person name="Barry K."/>
            <person name="Daum C."/>
            <person name="Lipzen A."/>
            <person name="Yoshinaga Y."/>
            <person name="Schmutz J."/>
            <person name="Saski C."/>
            <person name="Vermerris W."/>
            <person name="Kresovich S."/>
        </authorList>
    </citation>
    <scope>NUCLEOTIDE SEQUENCE</scope>
</reference>
<comment type="caution">
    <text evidence="2">The sequence shown here is derived from an EMBL/GenBank/DDBJ whole genome shotgun (WGS) entry which is preliminary data.</text>
</comment>
<feature type="compositionally biased region" description="Polar residues" evidence="1">
    <location>
        <begin position="71"/>
        <end position="81"/>
    </location>
</feature>